<name>A0AAV7RLH0_PLEWA</name>
<evidence type="ECO:0000313" key="1">
    <source>
        <dbReference type="EMBL" id="KAJ1152441.1"/>
    </source>
</evidence>
<comment type="caution">
    <text evidence="1">The sequence shown here is derived from an EMBL/GenBank/DDBJ whole genome shotgun (WGS) entry which is preliminary data.</text>
</comment>
<keyword evidence="2" id="KW-1185">Reference proteome</keyword>
<accession>A0AAV7RLH0</accession>
<organism evidence="1 2">
    <name type="scientific">Pleurodeles waltl</name>
    <name type="common">Iberian ribbed newt</name>
    <dbReference type="NCBI Taxonomy" id="8319"/>
    <lineage>
        <taxon>Eukaryota</taxon>
        <taxon>Metazoa</taxon>
        <taxon>Chordata</taxon>
        <taxon>Craniata</taxon>
        <taxon>Vertebrata</taxon>
        <taxon>Euteleostomi</taxon>
        <taxon>Amphibia</taxon>
        <taxon>Batrachia</taxon>
        <taxon>Caudata</taxon>
        <taxon>Salamandroidea</taxon>
        <taxon>Salamandridae</taxon>
        <taxon>Pleurodelinae</taxon>
        <taxon>Pleurodeles</taxon>
    </lineage>
</organism>
<sequence length="68" mass="7510">MAAAGPTEVITEHPPHKKARELGCACNERSSNMKLAVGPQTLQLLPVVKSEERVVQRSLHNPWPWAGR</sequence>
<proteinExistence type="predicted"/>
<dbReference type="EMBL" id="JANPWB010000009">
    <property type="protein sequence ID" value="KAJ1152441.1"/>
    <property type="molecule type" value="Genomic_DNA"/>
</dbReference>
<protein>
    <submittedName>
        <fullName evidence="1">Uncharacterized protein</fullName>
    </submittedName>
</protein>
<dbReference type="Proteomes" id="UP001066276">
    <property type="component" value="Chromosome 5"/>
</dbReference>
<gene>
    <name evidence="1" type="ORF">NDU88_005216</name>
</gene>
<dbReference type="AlphaFoldDB" id="A0AAV7RLH0"/>
<reference evidence="1" key="1">
    <citation type="journal article" date="2022" name="bioRxiv">
        <title>Sequencing and chromosome-scale assembly of the giantPleurodeles waltlgenome.</title>
        <authorList>
            <person name="Brown T."/>
            <person name="Elewa A."/>
            <person name="Iarovenko S."/>
            <person name="Subramanian E."/>
            <person name="Araus A.J."/>
            <person name="Petzold A."/>
            <person name="Susuki M."/>
            <person name="Suzuki K.-i.T."/>
            <person name="Hayashi T."/>
            <person name="Toyoda A."/>
            <person name="Oliveira C."/>
            <person name="Osipova E."/>
            <person name="Leigh N.D."/>
            <person name="Simon A."/>
            <person name="Yun M.H."/>
        </authorList>
    </citation>
    <scope>NUCLEOTIDE SEQUENCE</scope>
    <source>
        <strain evidence="1">20211129_DDA</strain>
        <tissue evidence="1">Liver</tissue>
    </source>
</reference>
<evidence type="ECO:0000313" key="2">
    <source>
        <dbReference type="Proteomes" id="UP001066276"/>
    </source>
</evidence>